<organism evidence="1 2">
    <name type="scientific">Xylaria curta</name>
    <dbReference type="NCBI Taxonomy" id="42375"/>
    <lineage>
        <taxon>Eukaryota</taxon>
        <taxon>Fungi</taxon>
        <taxon>Dikarya</taxon>
        <taxon>Ascomycota</taxon>
        <taxon>Pezizomycotina</taxon>
        <taxon>Sordariomycetes</taxon>
        <taxon>Xylariomycetidae</taxon>
        <taxon>Xylariales</taxon>
        <taxon>Xylariaceae</taxon>
        <taxon>Xylaria</taxon>
    </lineage>
</organism>
<evidence type="ECO:0000313" key="2">
    <source>
        <dbReference type="Proteomes" id="UP001143856"/>
    </source>
</evidence>
<proteinExistence type="predicted"/>
<protein>
    <submittedName>
        <fullName evidence="1">Uncharacterized protein</fullName>
    </submittedName>
</protein>
<dbReference type="EMBL" id="JAPDGR010000717">
    <property type="protein sequence ID" value="KAJ2987953.1"/>
    <property type="molecule type" value="Genomic_DNA"/>
</dbReference>
<dbReference type="Proteomes" id="UP001143856">
    <property type="component" value="Unassembled WGS sequence"/>
</dbReference>
<keyword evidence="2" id="KW-1185">Reference proteome</keyword>
<accession>A0ACC1P7R9</accession>
<gene>
    <name evidence="1" type="ORF">NUW58_g4226</name>
</gene>
<comment type="caution">
    <text evidence="1">The sequence shown here is derived from an EMBL/GenBank/DDBJ whole genome shotgun (WGS) entry which is preliminary data.</text>
</comment>
<sequence>MSRDSSDEYRESSSEYEVTRLPIHNPPSVSPMRESPPIRRKRRIGGFIASVDAPPLKRVRGNFNAAYLNLLNRDIQDAAIGLVHDEDSSDFEYMQIGAVTWSTAERKVFFAAVSRLGKDDSAGISARIGTKSELEVRQYLALLNATGYQRTGEGKGAQRPLRPVDIPAAVEIGAECGAALEAAADALSLRQETYEEEVEKARWDSRWLITAPFARILENSFRSQQQKDSRTPTPQPHLRGRGQQKQQWYSEDDLEVRLQLEEEEQEERTRSLDELSFLQLFSVQNWLQLSDRIFMNSAVVECNWQAVSENPDTPAIQTTALADFHALACSVTRRLLLAAIYMAESRLRTKSLDDKRKRGSPRIRVEDVLAAVSSLGMKQNCREFWARCARRLQLDIIDDKIGETGLSDTEDGEVGVYGREVMDGDDRPSSIMDFEPDNIEETEQETDENTGDDYEIMSYDEVETALGYPVVSNTYGRSSTNKYRSSAASEYMSSNSEEEPDEGELEGEYEVENAGSEDDEYEEDIKMEEGGQKPFHHESYDGLNPDAITADIEEAIISLASVERAGASAASVQEAIKYRVRAEHKLEQDAERLDLQVSTNAEAVLWAVLRDDSDLITNDHRR</sequence>
<name>A0ACC1P7R9_9PEZI</name>
<evidence type="ECO:0000313" key="1">
    <source>
        <dbReference type="EMBL" id="KAJ2987953.1"/>
    </source>
</evidence>
<reference evidence="1" key="1">
    <citation type="submission" date="2022-10" db="EMBL/GenBank/DDBJ databases">
        <title>Genome Sequence of Xylaria curta.</title>
        <authorList>
            <person name="Buettner E."/>
        </authorList>
    </citation>
    <scope>NUCLEOTIDE SEQUENCE</scope>
    <source>
        <strain evidence="1">Babe10</strain>
    </source>
</reference>